<feature type="transmembrane region" description="Helical" evidence="1">
    <location>
        <begin position="36"/>
        <end position="53"/>
    </location>
</feature>
<keyword evidence="1" id="KW-0472">Membrane</keyword>
<sequence length="241" mass="25856">MTSGLCELGVYRLLPSLLLVLGYALQAVTPRPLGELLLLVFLAASICAASVFWRGAMLLFLSGSLTGFIFEVIGLSTGLPFGSYTYHWAAPRILGVPVPVVVAWGTYVYTSYLSSLPLPGRRGRAVATVLYMVFLDLGLDPVMVERGLWEWTAPGSSWFGVPVSNFAGWGLVTAIAVLVYQRIVRDEPQVPRIGSLTVLAACLVVAREATAATIVPFISSFALLTTLSALVYVLGGRKSIK</sequence>
<gene>
    <name evidence="2" type="ORF">IG193_01410</name>
</gene>
<dbReference type="Proteomes" id="UP000594121">
    <property type="component" value="Chromosome"/>
</dbReference>
<organism evidence="2 3">
    <name type="scientific">Infirmifilum lucidum</name>
    <dbReference type="NCBI Taxonomy" id="2776706"/>
    <lineage>
        <taxon>Archaea</taxon>
        <taxon>Thermoproteota</taxon>
        <taxon>Thermoprotei</taxon>
        <taxon>Thermofilales</taxon>
        <taxon>Thermofilaceae</taxon>
        <taxon>Infirmifilum</taxon>
    </lineage>
</organism>
<dbReference type="PANTHER" id="PTHR39419">
    <property type="entry name" value="SLL0814 PROTEIN"/>
    <property type="match status" value="1"/>
</dbReference>
<proteinExistence type="predicted"/>
<feature type="transmembrane region" description="Helical" evidence="1">
    <location>
        <begin position="213"/>
        <end position="235"/>
    </location>
</feature>
<feature type="transmembrane region" description="Helical" evidence="1">
    <location>
        <begin position="93"/>
        <end position="113"/>
    </location>
</feature>
<feature type="transmembrane region" description="Helical" evidence="1">
    <location>
        <begin position="156"/>
        <end position="178"/>
    </location>
</feature>
<dbReference type="RefSeq" id="WP_192819119.1">
    <property type="nucleotide sequence ID" value="NZ_CP062310.1"/>
</dbReference>
<evidence type="ECO:0000313" key="3">
    <source>
        <dbReference type="Proteomes" id="UP000594121"/>
    </source>
</evidence>
<dbReference type="Pfam" id="PF04240">
    <property type="entry name" value="Caroten_synth"/>
    <property type="match status" value="1"/>
</dbReference>
<feature type="transmembrane region" description="Helical" evidence="1">
    <location>
        <begin position="125"/>
        <end position="144"/>
    </location>
</feature>
<evidence type="ECO:0000313" key="2">
    <source>
        <dbReference type="EMBL" id="QOJ79147.1"/>
    </source>
</evidence>
<feature type="transmembrane region" description="Helical" evidence="1">
    <location>
        <begin position="58"/>
        <end position="81"/>
    </location>
</feature>
<protein>
    <submittedName>
        <fullName evidence="2">Carotenoid biosynthesis protein</fullName>
    </submittedName>
</protein>
<keyword evidence="1" id="KW-0812">Transmembrane</keyword>
<dbReference type="InParanoid" id="A0A7L9FHF0"/>
<keyword evidence="1" id="KW-1133">Transmembrane helix</keyword>
<dbReference type="AlphaFoldDB" id="A0A7L9FHF0"/>
<dbReference type="InterPro" id="IPR007354">
    <property type="entry name" value="CruF-like"/>
</dbReference>
<dbReference type="EMBL" id="CP062310">
    <property type="protein sequence ID" value="QOJ79147.1"/>
    <property type="molecule type" value="Genomic_DNA"/>
</dbReference>
<keyword evidence="3" id="KW-1185">Reference proteome</keyword>
<dbReference type="KEGG" id="thel:IG193_01410"/>
<accession>A0A7L9FHF0</accession>
<evidence type="ECO:0000256" key="1">
    <source>
        <dbReference type="SAM" id="Phobius"/>
    </source>
</evidence>
<dbReference type="GeneID" id="59148512"/>
<feature type="transmembrane region" description="Helical" evidence="1">
    <location>
        <begin position="190"/>
        <end position="207"/>
    </location>
</feature>
<dbReference type="PANTHER" id="PTHR39419:SF1">
    <property type="entry name" value="SLL0814 PROTEIN"/>
    <property type="match status" value="1"/>
</dbReference>
<name>A0A7L9FHF0_9CREN</name>
<reference evidence="2 3" key="1">
    <citation type="submission" date="2020-10" db="EMBL/GenBank/DDBJ databases">
        <title>Thermofilum lucidum 3507LT sp. nov. a novel member of Thermofilaceae family isolated from Chile hot spring, and proposal of description order Thermofilales.</title>
        <authorList>
            <person name="Zayulina K.S."/>
            <person name="Elcheninov A.G."/>
            <person name="Toshchakov S.V."/>
            <person name="Kublanov I.V."/>
        </authorList>
    </citation>
    <scope>NUCLEOTIDE SEQUENCE [LARGE SCALE GENOMIC DNA]</scope>
    <source>
        <strain evidence="2 3">3507LT</strain>
    </source>
</reference>